<comment type="caution">
    <text evidence="2">The sequence shown here is derived from an EMBL/GenBank/DDBJ whole genome shotgun (WGS) entry which is preliminary data.</text>
</comment>
<organism evidence="2 3">
    <name type="scientific">Orchesella cincta</name>
    <name type="common">Springtail</name>
    <name type="synonym">Podura cincta</name>
    <dbReference type="NCBI Taxonomy" id="48709"/>
    <lineage>
        <taxon>Eukaryota</taxon>
        <taxon>Metazoa</taxon>
        <taxon>Ecdysozoa</taxon>
        <taxon>Arthropoda</taxon>
        <taxon>Hexapoda</taxon>
        <taxon>Collembola</taxon>
        <taxon>Entomobryomorpha</taxon>
        <taxon>Entomobryoidea</taxon>
        <taxon>Orchesellidae</taxon>
        <taxon>Orchesellinae</taxon>
        <taxon>Orchesella</taxon>
    </lineage>
</organism>
<feature type="signal peptide" evidence="1">
    <location>
        <begin position="1"/>
        <end position="25"/>
    </location>
</feature>
<dbReference type="Proteomes" id="UP000094527">
    <property type="component" value="Unassembled WGS sequence"/>
</dbReference>
<gene>
    <name evidence="2" type="ORF">Ocin01_15069</name>
</gene>
<dbReference type="EMBL" id="LJIJ01001479">
    <property type="protein sequence ID" value="ODM91612.1"/>
    <property type="molecule type" value="Genomic_DNA"/>
</dbReference>
<accession>A0A1D2MFC8</accession>
<proteinExistence type="predicted"/>
<keyword evidence="3" id="KW-1185">Reference proteome</keyword>
<evidence type="ECO:0000313" key="2">
    <source>
        <dbReference type="EMBL" id="ODM91612.1"/>
    </source>
</evidence>
<dbReference type="AlphaFoldDB" id="A0A1D2MFC8"/>
<evidence type="ECO:0000256" key="1">
    <source>
        <dbReference type="SAM" id="SignalP"/>
    </source>
</evidence>
<sequence length="68" mass="7072">MTFFRVVSLVSVVVALAALLQSTNAECCYSYTPGICADCSDAAGLFSGYPLGACPAVKGDCNIFSLRL</sequence>
<feature type="chain" id="PRO_5008903938" evidence="1">
    <location>
        <begin position="26"/>
        <end position="68"/>
    </location>
</feature>
<name>A0A1D2MFC8_ORCCI</name>
<evidence type="ECO:0000313" key="3">
    <source>
        <dbReference type="Proteomes" id="UP000094527"/>
    </source>
</evidence>
<protein>
    <submittedName>
        <fullName evidence="2">Uncharacterized protein</fullName>
    </submittedName>
</protein>
<keyword evidence="1" id="KW-0732">Signal</keyword>
<reference evidence="2 3" key="1">
    <citation type="journal article" date="2016" name="Genome Biol. Evol.">
        <title>Gene Family Evolution Reflects Adaptation to Soil Environmental Stressors in the Genome of the Collembolan Orchesella cincta.</title>
        <authorList>
            <person name="Faddeeva-Vakhrusheva A."/>
            <person name="Derks M.F."/>
            <person name="Anvar S.Y."/>
            <person name="Agamennone V."/>
            <person name="Suring W."/>
            <person name="Smit S."/>
            <person name="van Straalen N.M."/>
            <person name="Roelofs D."/>
        </authorList>
    </citation>
    <scope>NUCLEOTIDE SEQUENCE [LARGE SCALE GENOMIC DNA]</scope>
    <source>
        <tissue evidence="2">Mixed pool</tissue>
    </source>
</reference>